<evidence type="ECO:0000256" key="1">
    <source>
        <dbReference type="ARBA" id="ARBA00022630"/>
    </source>
</evidence>
<dbReference type="SUPFAM" id="SSF51412">
    <property type="entry name" value="Inosine monophosphate dehydrogenase (IMPDH)"/>
    <property type="match status" value="1"/>
</dbReference>
<dbReference type="InterPro" id="IPR004136">
    <property type="entry name" value="NMO"/>
</dbReference>
<keyword evidence="3" id="KW-0560">Oxidoreductase</keyword>
<dbReference type="Pfam" id="PF03060">
    <property type="entry name" value="NMO"/>
    <property type="match status" value="1"/>
</dbReference>
<evidence type="ECO:0000256" key="2">
    <source>
        <dbReference type="ARBA" id="ARBA00022643"/>
    </source>
</evidence>
<organism evidence="4 5">
    <name type="scientific">Bradyrhizobium xenonodulans</name>
    <dbReference type="NCBI Taxonomy" id="2736875"/>
    <lineage>
        <taxon>Bacteria</taxon>
        <taxon>Pseudomonadati</taxon>
        <taxon>Pseudomonadota</taxon>
        <taxon>Alphaproteobacteria</taxon>
        <taxon>Hyphomicrobiales</taxon>
        <taxon>Nitrobacteraceae</taxon>
        <taxon>Bradyrhizobium</taxon>
    </lineage>
</organism>
<keyword evidence="4" id="KW-0503">Monooxygenase</keyword>
<evidence type="ECO:0000313" key="4">
    <source>
        <dbReference type="EMBL" id="WBL80608.1"/>
    </source>
</evidence>
<keyword evidence="5" id="KW-1185">Reference proteome</keyword>
<accession>A0ABY7MQD7</accession>
<proteinExistence type="predicted"/>
<dbReference type="EMBL" id="CP089391">
    <property type="protein sequence ID" value="WBL80608.1"/>
    <property type="molecule type" value="Genomic_DNA"/>
</dbReference>
<protein>
    <submittedName>
        <fullName evidence="4">Nitronate monooxygenase family protein</fullName>
    </submittedName>
</protein>
<dbReference type="Gene3D" id="3.20.20.70">
    <property type="entry name" value="Aldolase class I"/>
    <property type="match status" value="1"/>
</dbReference>
<evidence type="ECO:0000256" key="3">
    <source>
        <dbReference type="ARBA" id="ARBA00023002"/>
    </source>
</evidence>
<dbReference type="RefSeq" id="WP_270167988.1">
    <property type="nucleotide sequence ID" value="NZ_CP089391.1"/>
</dbReference>
<keyword evidence="1" id="KW-0285">Flavoprotein</keyword>
<sequence length="333" mass="35658">MKTAITELFGIEHPIIQGGMHFVGFAELAAAVSNAGGLGIITGLTQKTPELLAKEIARCRDMTDKPFGVNLTFLPTFAAPPYPEYIAAIVEGGIKAVETAGRSPEVYMPALKAAGIKVIHKCTSVRHSLKAERIGCDAVSVDGFECGGHPGEDDIPNMILLPRAAEELKIPFVASGGMADGRSLVAALSLGAAGMNMGTRFIATKEAPVHQNVKNALVAATELDTRLIMRSLRNTERVLKNANVDRLIEIEREKGDKLKIDDIHDQVAGVYPRIMLEGQMDAGAWSCGMVAGLIHDIPSCKELVDRIMSEADQIIRSRLMGFLDGTAMAKKVA</sequence>
<keyword evidence="2" id="KW-0288">FMN</keyword>
<dbReference type="CDD" id="cd04730">
    <property type="entry name" value="NPD_like"/>
    <property type="match status" value="1"/>
</dbReference>
<name>A0ABY7MQD7_9BRAD</name>
<dbReference type="PANTHER" id="PTHR32332">
    <property type="entry name" value="2-NITROPROPANE DIOXYGENASE"/>
    <property type="match status" value="1"/>
</dbReference>
<dbReference type="Proteomes" id="UP001179614">
    <property type="component" value="Chromosome"/>
</dbReference>
<dbReference type="GO" id="GO:0004497">
    <property type="term" value="F:monooxygenase activity"/>
    <property type="evidence" value="ECO:0007669"/>
    <property type="project" value="UniProtKB-KW"/>
</dbReference>
<dbReference type="InterPro" id="IPR013785">
    <property type="entry name" value="Aldolase_TIM"/>
</dbReference>
<gene>
    <name evidence="4" type="ORF">I3J27_09350</name>
</gene>
<evidence type="ECO:0000313" key="5">
    <source>
        <dbReference type="Proteomes" id="UP001179614"/>
    </source>
</evidence>
<dbReference type="PANTHER" id="PTHR32332:SF20">
    <property type="entry name" value="2-NITROPROPANE DIOXYGENASE-LIKE PROTEIN"/>
    <property type="match status" value="1"/>
</dbReference>
<reference evidence="4" key="1">
    <citation type="submission" date="2021-12" db="EMBL/GenBank/DDBJ databases">
        <title>Bradyrhizobium xenonodulans sp. nov.</title>
        <authorList>
            <person name="Claassens R."/>
            <person name="Venter S.N."/>
            <person name="Beukes C.W."/>
            <person name="Stepkowski T."/>
            <person name="Steenkamp E.T."/>
        </authorList>
    </citation>
    <scope>NUCLEOTIDE SEQUENCE</scope>
    <source>
        <strain evidence="4">14AB</strain>
    </source>
</reference>